<sequence>MLEEVHNLVQSIREEKMMLEDRLNMLENDLLTMEKAKKSIACDLQETRERLGRELQDTKEKLDQVHPAIQSLQDELQNTEVQNNLLVMDLKQKDEEIKTLELRLREYTSLTSSSFRAEKPIG</sequence>
<keyword evidence="1" id="KW-0175">Coiled coil</keyword>
<feature type="coiled-coil region" evidence="1">
    <location>
        <begin position="2"/>
        <end position="36"/>
    </location>
</feature>
<dbReference type="KEGG" id="nneo:PQG83_13935"/>
<dbReference type="EMBL" id="CP116968">
    <property type="protein sequence ID" value="WNM60855.1"/>
    <property type="molecule type" value="Genomic_DNA"/>
</dbReference>
<dbReference type="RefSeq" id="WP_312742190.1">
    <property type="nucleotide sequence ID" value="NZ_CP116968.1"/>
</dbReference>
<reference evidence="2 3" key="1">
    <citation type="submission" date="2023-01" db="EMBL/GenBank/DDBJ databases">
        <title>Cultivation and genomic characterization of new, ubiquitous marine nitrite-oxidizing bacteria from the Nitrospirales.</title>
        <authorList>
            <person name="Mueller A.J."/>
            <person name="Daebeler A."/>
            <person name="Herbold C.W."/>
            <person name="Kirkegaard R.H."/>
            <person name="Daims H."/>
        </authorList>
    </citation>
    <scope>NUCLEOTIDE SEQUENCE [LARGE SCALE GENOMIC DNA]</scope>
    <source>
        <strain evidence="2 3">DK</strain>
    </source>
</reference>
<organism evidence="2 3">
    <name type="scientific">Candidatus Nitrospira neomarina</name>
    <dbReference type="NCBI Taxonomy" id="3020899"/>
    <lineage>
        <taxon>Bacteria</taxon>
        <taxon>Pseudomonadati</taxon>
        <taxon>Nitrospirota</taxon>
        <taxon>Nitrospiria</taxon>
        <taxon>Nitrospirales</taxon>
        <taxon>Nitrospiraceae</taxon>
        <taxon>Nitrospira</taxon>
    </lineage>
</organism>
<evidence type="ECO:0000313" key="3">
    <source>
        <dbReference type="Proteomes" id="UP001302494"/>
    </source>
</evidence>
<protein>
    <submittedName>
        <fullName evidence="2">Uncharacterized protein</fullName>
    </submittedName>
</protein>
<dbReference type="AlphaFoldDB" id="A0AA96JVC5"/>
<dbReference type="Proteomes" id="UP001302494">
    <property type="component" value="Chromosome"/>
</dbReference>
<accession>A0AA96JVC5</accession>
<name>A0AA96JVC5_9BACT</name>
<proteinExistence type="predicted"/>
<keyword evidence="3" id="KW-1185">Reference proteome</keyword>
<feature type="coiled-coil region" evidence="1">
    <location>
        <begin position="69"/>
        <end position="110"/>
    </location>
</feature>
<gene>
    <name evidence="2" type="ORF">PQG83_13935</name>
</gene>
<evidence type="ECO:0000313" key="2">
    <source>
        <dbReference type="EMBL" id="WNM60855.1"/>
    </source>
</evidence>
<evidence type="ECO:0000256" key="1">
    <source>
        <dbReference type="SAM" id="Coils"/>
    </source>
</evidence>